<reference evidence="1" key="1">
    <citation type="submission" date="2021-02" db="EMBL/GenBank/DDBJ databases">
        <authorList>
            <consortium name="DOE Joint Genome Institute"/>
            <person name="Ahrendt S."/>
            <person name="Looney B.P."/>
            <person name="Miyauchi S."/>
            <person name="Morin E."/>
            <person name="Drula E."/>
            <person name="Courty P.E."/>
            <person name="Chicoki N."/>
            <person name="Fauchery L."/>
            <person name="Kohler A."/>
            <person name="Kuo A."/>
            <person name="Labutti K."/>
            <person name="Pangilinan J."/>
            <person name="Lipzen A."/>
            <person name="Riley R."/>
            <person name="Andreopoulos W."/>
            <person name="He G."/>
            <person name="Johnson J."/>
            <person name="Barry K.W."/>
            <person name="Grigoriev I.V."/>
            <person name="Nagy L."/>
            <person name="Hibbett D."/>
            <person name="Henrissat B."/>
            <person name="Matheny P.B."/>
            <person name="Labbe J."/>
            <person name="Martin F."/>
        </authorList>
    </citation>
    <scope>NUCLEOTIDE SEQUENCE</scope>
    <source>
        <strain evidence="1">EC-137</strain>
    </source>
</reference>
<organism evidence="1 2">
    <name type="scientific">Vararia minispora EC-137</name>
    <dbReference type="NCBI Taxonomy" id="1314806"/>
    <lineage>
        <taxon>Eukaryota</taxon>
        <taxon>Fungi</taxon>
        <taxon>Dikarya</taxon>
        <taxon>Basidiomycota</taxon>
        <taxon>Agaricomycotina</taxon>
        <taxon>Agaricomycetes</taxon>
        <taxon>Russulales</taxon>
        <taxon>Lachnocladiaceae</taxon>
        <taxon>Vararia</taxon>
    </lineage>
</organism>
<gene>
    <name evidence="1" type="ORF">K488DRAFT_73551</name>
</gene>
<dbReference type="Proteomes" id="UP000814128">
    <property type="component" value="Unassembled WGS sequence"/>
</dbReference>
<comment type="caution">
    <text evidence="1">The sequence shown here is derived from an EMBL/GenBank/DDBJ whole genome shotgun (WGS) entry which is preliminary data.</text>
</comment>
<proteinExistence type="predicted"/>
<evidence type="ECO:0000313" key="1">
    <source>
        <dbReference type="EMBL" id="KAI0028722.1"/>
    </source>
</evidence>
<dbReference type="EMBL" id="MU273728">
    <property type="protein sequence ID" value="KAI0028722.1"/>
    <property type="molecule type" value="Genomic_DNA"/>
</dbReference>
<sequence length="943" mass="103707">MFTFTSSSRLLALEYVMRAARRLAGIPTGVMPTGVMPTTQTSLAALLPPEIIAYIMFCSQELQHKLLIELIHNLKSFPHYSSDSLDNDSLLSYNSQSCAHEKNNIAFDLMRLGQVCSQWRQTALSYSNLWGTIFLNFTGIPLGLEYLQRSRKSPLHLNIATGFGSPVPRTFLRMGLYGVSAWAQSACDFMSDALRTQGDRLASVHLYGYDINGTMGTLVDATPLPKLTSITIVQCGLEDHDGVSLTDFFRIAPNIQSIAISGVLLAPSLPLPSPHLTYLKISGRAGESVIDWEMLEVFAYLPVLERLVLEDSFPTFPPPTMLSTPISLSPTVQSISLHSIWDRTARISPFFLMTEHSSASYILEGQFQSEPNAVVVHHLLGITTPPRAVYIHLDRVSPRQPYHFAFTFEEATNRPSYGRQVRLLSHDGISSANVFRSVSLRAVRLIYISSNNPFITRDILDSIRPASNVDTICVAGYPALESIVNLLSHDVNAFPAAHTLRIWKLEGDTFDTSSTLRNPLDQVCNLLRRRKTFGIPLGRVEVQAEDVVAWTDAIRSAVPGLRTTPAPHDRYIKYGYSSFAVDITSSSNFPDLAGAGLRAVIPAQCTTSVLYGEADFHLSYRNAAGPRSSGTLVEMMQRRAGSPSNKGRERGLVSSPAIFTPRDSSQANSRTRTVQSGPSTADEALVRKQQRIRVVLELPTVDEFVPNKVAFASASGIGWFLQFLILLNESAAAGRRVAHIPCPIPTMSKRTGGGCTSSRRILSTRTAAHWSTHRSARRRPMPYTLSFLGRVLVGAENTEAICMSESWTRSVVICRDARGCLCAVPRQVVATVHGGHLARLDRKRCLASDRKRRESIHSRNQTRVSLRRSEAGRGEGQSISHGSDGRAQAGGLGKKITERALTVADVRPNRMRVFDGSTHAADELVKLALVFGWSACESLFASP</sequence>
<keyword evidence="2" id="KW-1185">Reference proteome</keyword>
<evidence type="ECO:0000313" key="2">
    <source>
        <dbReference type="Proteomes" id="UP000814128"/>
    </source>
</evidence>
<reference evidence="1" key="2">
    <citation type="journal article" date="2022" name="New Phytol.">
        <title>Evolutionary transition to the ectomycorrhizal habit in the genomes of a hyperdiverse lineage of mushroom-forming fungi.</title>
        <authorList>
            <person name="Looney B."/>
            <person name="Miyauchi S."/>
            <person name="Morin E."/>
            <person name="Drula E."/>
            <person name="Courty P.E."/>
            <person name="Kohler A."/>
            <person name="Kuo A."/>
            <person name="LaButti K."/>
            <person name="Pangilinan J."/>
            <person name="Lipzen A."/>
            <person name="Riley R."/>
            <person name="Andreopoulos W."/>
            <person name="He G."/>
            <person name="Johnson J."/>
            <person name="Nolan M."/>
            <person name="Tritt A."/>
            <person name="Barry K.W."/>
            <person name="Grigoriev I.V."/>
            <person name="Nagy L.G."/>
            <person name="Hibbett D."/>
            <person name="Henrissat B."/>
            <person name="Matheny P.B."/>
            <person name="Labbe J."/>
            <person name="Martin F.M."/>
        </authorList>
    </citation>
    <scope>NUCLEOTIDE SEQUENCE</scope>
    <source>
        <strain evidence="1">EC-137</strain>
    </source>
</reference>
<protein>
    <submittedName>
        <fullName evidence="1">Uncharacterized protein</fullName>
    </submittedName>
</protein>
<accession>A0ACB8QAF9</accession>
<name>A0ACB8QAF9_9AGAM</name>